<dbReference type="GO" id="GO:0005524">
    <property type="term" value="F:ATP binding"/>
    <property type="evidence" value="ECO:0007669"/>
    <property type="project" value="UniProtKB-KW"/>
</dbReference>
<dbReference type="PROSITE" id="PS50893">
    <property type="entry name" value="ABC_TRANSPORTER_2"/>
    <property type="match status" value="1"/>
</dbReference>
<dbReference type="CDD" id="cd03260">
    <property type="entry name" value="ABC_PstB_phosphate_transporter"/>
    <property type="match status" value="1"/>
</dbReference>
<dbReference type="Proteomes" id="UP001322664">
    <property type="component" value="Chromosome"/>
</dbReference>
<dbReference type="InterPro" id="IPR003593">
    <property type="entry name" value="AAA+_ATPase"/>
</dbReference>
<sequence>MSYAIQFQNMSYTVNEQSILHNISQHIHASAITTLIGPSGAGKTTLLKMCNALLSPTAGAIYVDGQAIDTYTPTALRQKVGIVLQNAPILRTTVYHNLALPKHLHKQQLTEDEALQILEDVGLDEALLMRQATDLSGGQKQKLAIARTLLNRSEILLLDEITSALDPHSVQEIEQLIMKIRQKGITIIWITHNIEQAQTMGDYIWVMAQGQVIASGTTSEIINSSEPSIQAFLLGGKQ</sequence>
<keyword evidence="3 5" id="KW-0067">ATP-binding</keyword>
<dbReference type="RefSeq" id="WP_319838076.1">
    <property type="nucleotide sequence ID" value="NZ_CP137624.1"/>
</dbReference>
<dbReference type="InterPro" id="IPR003439">
    <property type="entry name" value="ABC_transporter-like_ATP-bd"/>
</dbReference>
<accession>A0ABZ0S1H2</accession>
<evidence type="ECO:0000313" key="6">
    <source>
        <dbReference type="Proteomes" id="UP001322664"/>
    </source>
</evidence>
<evidence type="ECO:0000313" key="5">
    <source>
        <dbReference type="EMBL" id="WPK13600.1"/>
    </source>
</evidence>
<dbReference type="PANTHER" id="PTHR43423">
    <property type="entry name" value="ABC TRANSPORTER I FAMILY MEMBER 17"/>
    <property type="match status" value="1"/>
</dbReference>
<dbReference type="PROSITE" id="PS00211">
    <property type="entry name" value="ABC_TRANSPORTER_1"/>
    <property type="match status" value="1"/>
</dbReference>
<name>A0ABZ0S1H2_9BACI</name>
<evidence type="ECO:0000256" key="2">
    <source>
        <dbReference type="ARBA" id="ARBA00022741"/>
    </source>
</evidence>
<evidence type="ECO:0000256" key="3">
    <source>
        <dbReference type="ARBA" id="ARBA00022840"/>
    </source>
</evidence>
<dbReference type="EMBL" id="CP137624">
    <property type="protein sequence ID" value="WPK13600.1"/>
    <property type="molecule type" value="Genomic_DNA"/>
</dbReference>
<feature type="domain" description="ABC transporter" evidence="4">
    <location>
        <begin position="5"/>
        <end position="234"/>
    </location>
</feature>
<proteinExistence type="predicted"/>
<evidence type="ECO:0000259" key="4">
    <source>
        <dbReference type="PROSITE" id="PS50893"/>
    </source>
</evidence>
<dbReference type="Pfam" id="PF00005">
    <property type="entry name" value="ABC_tran"/>
    <property type="match status" value="1"/>
</dbReference>
<dbReference type="SUPFAM" id="SSF52540">
    <property type="entry name" value="P-loop containing nucleoside triphosphate hydrolases"/>
    <property type="match status" value="1"/>
</dbReference>
<dbReference type="InterPro" id="IPR005670">
    <property type="entry name" value="PstB-like"/>
</dbReference>
<dbReference type="InterPro" id="IPR027417">
    <property type="entry name" value="P-loop_NTPase"/>
</dbReference>
<gene>
    <name evidence="5" type="ORF">R6U77_08010</name>
</gene>
<protein>
    <submittedName>
        <fullName evidence="5">Phosphate ABC transporter ATP-binding protein</fullName>
    </submittedName>
</protein>
<dbReference type="InterPro" id="IPR017871">
    <property type="entry name" value="ABC_transporter-like_CS"/>
</dbReference>
<dbReference type="PANTHER" id="PTHR43423:SF1">
    <property type="entry name" value="ABC TRANSPORTER I FAMILY MEMBER 17"/>
    <property type="match status" value="1"/>
</dbReference>
<dbReference type="SMART" id="SM00382">
    <property type="entry name" value="AAA"/>
    <property type="match status" value="1"/>
</dbReference>
<reference evidence="5 6" key="1">
    <citation type="submission" date="2023-09" db="EMBL/GenBank/DDBJ databases">
        <authorList>
            <person name="Page C.A."/>
            <person name="Perez-Diaz I.M."/>
        </authorList>
    </citation>
    <scope>NUCLEOTIDE SEQUENCE [LARGE SCALE GENOMIC DNA]</scope>
    <source>
        <strain evidence="5 6">Ll15</strain>
    </source>
</reference>
<organism evidence="5 6">
    <name type="scientific">Lysinibacillus louembei</name>
    <dbReference type="NCBI Taxonomy" id="1470088"/>
    <lineage>
        <taxon>Bacteria</taxon>
        <taxon>Bacillati</taxon>
        <taxon>Bacillota</taxon>
        <taxon>Bacilli</taxon>
        <taxon>Bacillales</taxon>
        <taxon>Bacillaceae</taxon>
        <taxon>Lysinibacillus</taxon>
    </lineage>
</organism>
<keyword evidence="2" id="KW-0547">Nucleotide-binding</keyword>
<keyword evidence="6" id="KW-1185">Reference proteome</keyword>
<evidence type="ECO:0000256" key="1">
    <source>
        <dbReference type="ARBA" id="ARBA00022448"/>
    </source>
</evidence>
<dbReference type="Gene3D" id="3.40.50.300">
    <property type="entry name" value="P-loop containing nucleotide triphosphate hydrolases"/>
    <property type="match status" value="1"/>
</dbReference>
<keyword evidence="1" id="KW-0813">Transport</keyword>